<evidence type="ECO:0000259" key="2">
    <source>
        <dbReference type="Pfam" id="PF07589"/>
    </source>
</evidence>
<feature type="chain" id="PRO_5046165273" evidence="1">
    <location>
        <begin position="22"/>
        <end position="232"/>
    </location>
</feature>
<feature type="signal peptide" evidence="1">
    <location>
        <begin position="1"/>
        <end position="21"/>
    </location>
</feature>
<accession>A0ABW3WFJ9</accession>
<dbReference type="RefSeq" id="WP_277833518.1">
    <property type="nucleotide sequence ID" value="NZ_JARQZE010000008.1"/>
</dbReference>
<dbReference type="NCBIfam" id="TIGR02595">
    <property type="entry name" value="PEP_CTERM"/>
    <property type="match status" value="1"/>
</dbReference>
<name>A0ABW3WFJ9_9RHOO</name>
<dbReference type="InterPro" id="IPR013424">
    <property type="entry name" value="Ice-binding_C"/>
</dbReference>
<comment type="caution">
    <text evidence="3">The sequence shown here is derived from an EMBL/GenBank/DDBJ whole genome shotgun (WGS) entry which is preliminary data.</text>
</comment>
<evidence type="ECO:0000313" key="4">
    <source>
        <dbReference type="Proteomes" id="UP001597158"/>
    </source>
</evidence>
<sequence>MPKKLAIALTASIALASSANAAVINTFSNLAAFSAAAGTTALEDFNDSALGRFSYGVAYDFDGFTLTAAANPRGTGPGVGIGNTARSTIDNTARLIWGSQTFGANGSGWGPQIEFIFDAPTYAFGFDWRDTDSTDSYKLTVLGVDFGGATTGGLFPRNGTSTSGFFGLVSDTAFSSVLLQQVARGGVLDDMSIDNVRFTPAPASAVPEPTVLALLSLGLLGLGAVRRKQRTA</sequence>
<protein>
    <submittedName>
        <fullName evidence="3">PEP-CTERM sorting domain-containing protein</fullName>
    </submittedName>
</protein>
<dbReference type="EMBL" id="JBHTMC010000014">
    <property type="protein sequence ID" value="MFD1263523.1"/>
    <property type="molecule type" value="Genomic_DNA"/>
</dbReference>
<proteinExistence type="predicted"/>
<organism evidence="3 4">
    <name type="scientific">Thauera mechernichensis</name>
    <dbReference type="NCBI Taxonomy" id="82788"/>
    <lineage>
        <taxon>Bacteria</taxon>
        <taxon>Pseudomonadati</taxon>
        <taxon>Pseudomonadota</taxon>
        <taxon>Betaproteobacteria</taxon>
        <taxon>Rhodocyclales</taxon>
        <taxon>Zoogloeaceae</taxon>
        <taxon>Thauera</taxon>
    </lineage>
</organism>
<evidence type="ECO:0000256" key="1">
    <source>
        <dbReference type="SAM" id="SignalP"/>
    </source>
</evidence>
<dbReference type="Proteomes" id="UP001597158">
    <property type="component" value="Unassembled WGS sequence"/>
</dbReference>
<reference evidence="4" key="1">
    <citation type="journal article" date="2019" name="Int. J. Syst. Evol. Microbiol.">
        <title>The Global Catalogue of Microorganisms (GCM) 10K type strain sequencing project: providing services to taxonomists for standard genome sequencing and annotation.</title>
        <authorList>
            <consortium name="The Broad Institute Genomics Platform"/>
            <consortium name="The Broad Institute Genome Sequencing Center for Infectious Disease"/>
            <person name="Wu L."/>
            <person name="Ma J."/>
        </authorList>
    </citation>
    <scope>NUCLEOTIDE SEQUENCE [LARGE SCALE GENOMIC DNA]</scope>
    <source>
        <strain evidence="4">CCUG 48884</strain>
    </source>
</reference>
<evidence type="ECO:0000313" key="3">
    <source>
        <dbReference type="EMBL" id="MFD1263523.1"/>
    </source>
</evidence>
<feature type="domain" description="Ice-binding protein C-terminal" evidence="2">
    <location>
        <begin position="205"/>
        <end position="227"/>
    </location>
</feature>
<keyword evidence="1" id="KW-0732">Signal</keyword>
<dbReference type="Pfam" id="PF07589">
    <property type="entry name" value="PEP-CTERM"/>
    <property type="match status" value="1"/>
</dbReference>
<keyword evidence="4" id="KW-1185">Reference proteome</keyword>
<gene>
    <name evidence="3" type="ORF">ACFQ4M_07985</name>
</gene>